<dbReference type="Pfam" id="PF00437">
    <property type="entry name" value="T2SSE"/>
    <property type="match status" value="1"/>
</dbReference>
<dbReference type="GO" id="GO:0016887">
    <property type="term" value="F:ATP hydrolysis activity"/>
    <property type="evidence" value="ECO:0007669"/>
    <property type="project" value="InterPro"/>
</dbReference>
<dbReference type="PANTHER" id="PTHR30486">
    <property type="entry name" value="TWITCHING MOTILITY PROTEIN PILT"/>
    <property type="match status" value="1"/>
</dbReference>
<dbReference type="EMBL" id="CP017269">
    <property type="protein sequence ID" value="AOT68354.1"/>
    <property type="molecule type" value="Genomic_DNA"/>
</dbReference>
<dbReference type="SUPFAM" id="SSF52540">
    <property type="entry name" value="P-loop containing nucleoside triphosphate hydrolases"/>
    <property type="match status" value="1"/>
</dbReference>
<comment type="similarity">
    <text evidence="1">Belongs to the GSP E family.</text>
</comment>
<feature type="domain" description="Bacterial type II secretion system protein E" evidence="2">
    <location>
        <begin position="114"/>
        <end position="301"/>
    </location>
</feature>
<gene>
    <name evidence="3" type="ORF">Gferi_01340</name>
</gene>
<evidence type="ECO:0000256" key="1">
    <source>
        <dbReference type="ARBA" id="ARBA00006611"/>
    </source>
</evidence>
<name>A0A1D8GBS8_9FIRM</name>
<dbReference type="InterPro" id="IPR050921">
    <property type="entry name" value="T4SS_GSP_E_ATPase"/>
</dbReference>
<dbReference type="Proteomes" id="UP000095743">
    <property type="component" value="Chromosome"/>
</dbReference>
<accession>A0A1D8GBS8</accession>
<evidence type="ECO:0000313" key="3">
    <source>
        <dbReference type="EMBL" id="AOT68354.1"/>
    </source>
</evidence>
<dbReference type="Gene3D" id="3.30.450.370">
    <property type="match status" value="1"/>
</dbReference>
<sequence>MDLQDELKSYRKIVRKELDEYEGEEHSEMIFRCCSGDQQAEDYMIRAIREILAKYGMEGERLETLSYEIYKKEYGLSVIHDLVANRKKQYNNIECIGYDWIEVEKSNGLWERLDLSFEDEKEFEEVIRRAIQHDNKPDINTENSLMESKRVSGERITAGVRPSCYENYLFIKLFSSFTPSEESYISSGALTEEMISFTKILFKILPAIAIIGGINRGKSSFLKYLVSLLNPKFKIGTLEPDFEVKLQELLKDRNIISLQESSQFDLLACFKWLLRTNRDVIIVGEARGAEINEAGKASRRGIGCTFLTAHVIDPESLPEEFAQMHLENGIPMDIDFLMYRYAKAFPITYRIRQLEGGRRIIDDISELVADRRSRTYYRNPLFIWDPKTKEHKRVGGIKGEDQRMRMDYYNLTEEEKEQLLYDPEKKKIKVAL</sequence>
<evidence type="ECO:0000313" key="4">
    <source>
        <dbReference type="Proteomes" id="UP000095743"/>
    </source>
</evidence>
<organism evidence="3 4">
    <name type="scientific">Geosporobacter ferrireducens</name>
    <dbReference type="NCBI Taxonomy" id="1424294"/>
    <lineage>
        <taxon>Bacteria</taxon>
        <taxon>Bacillati</taxon>
        <taxon>Bacillota</taxon>
        <taxon>Clostridia</taxon>
        <taxon>Peptostreptococcales</taxon>
        <taxon>Thermotaleaceae</taxon>
        <taxon>Geosporobacter</taxon>
    </lineage>
</organism>
<dbReference type="STRING" id="1424294.Gferi_01340"/>
<proteinExistence type="inferred from homology"/>
<dbReference type="KEGG" id="gfe:Gferi_01340"/>
<dbReference type="Gene3D" id="3.40.50.300">
    <property type="entry name" value="P-loop containing nucleotide triphosphate hydrolases"/>
    <property type="match status" value="1"/>
</dbReference>
<keyword evidence="4" id="KW-1185">Reference proteome</keyword>
<dbReference type="AlphaFoldDB" id="A0A1D8GBS8"/>
<dbReference type="RefSeq" id="WP_069973907.1">
    <property type="nucleotide sequence ID" value="NZ_CP017269.1"/>
</dbReference>
<dbReference type="PANTHER" id="PTHR30486:SF6">
    <property type="entry name" value="TYPE IV PILUS RETRACTATION ATPASE PILT"/>
    <property type="match status" value="1"/>
</dbReference>
<evidence type="ECO:0000259" key="2">
    <source>
        <dbReference type="Pfam" id="PF00437"/>
    </source>
</evidence>
<reference evidence="3 4" key="1">
    <citation type="submission" date="2016-09" db="EMBL/GenBank/DDBJ databases">
        <title>Genomic analysis reveals versatility of anaerobic energy metabolism of Geosporobacter ferrireducens IRF9 of phylum Firmicutes.</title>
        <authorList>
            <person name="Kim S.-J."/>
        </authorList>
    </citation>
    <scope>NUCLEOTIDE SEQUENCE [LARGE SCALE GENOMIC DNA]</scope>
    <source>
        <strain evidence="3 4">IRF9</strain>
    </source>
</reference>
<dbReference type="InterPro" id="IPR027417">
    <property type="entry name" value="P-loop_NTPase"/>
</dbReference>
<dbReference type="OrthoDB" id="9810761at2"/>
<protein>
    <recommendedName>
        <fullName evidence="2">Bacterial type II secretion system protein E domain-containing protein</fullName>
    </recommendedName>
</protein>
<dbReference type="InterPro" id="IPR001482">
    <property type="entry name" value="T2SS/T4SS_dom"/>
</dbReference>